<protein>
    <recommendedName>
        <fullName evidence="9">MRH domain-containing protein</fullName>
    </recommendedName>
</protein>
<evidence type="ECO:0000256" key="8">
    <source>
        <dbReference type="SAM" id="Phobius"/>
    </source>
</evidence>
<feature type="domain" description="MRH" evidence="9">
    <location>
        <begin position="1346"/>
        <end position="1490"/>
    </location>
</feature>
<evidence type="ECO:0000256" key="4">
    <source>
        <dbReference type="ARBA" id="ARBA00022729"/>
    </source>
</evidence>
<evidence type="ECO:0000256" key="1">
    <source>
        <dbReference type="ARBA" id="ARBA00004308"/>
    </source>
</evidence>
<evidence type="ECO:0000256" key="7">
    <source>
        <dbReference type="ARBA" id="ARBA00023157"/>
    </source>
</evidence>
<sequence length="2294" mass="251107">MRKFIESPLIALSACICKLFFLVSIILSTIQCDCHIGKLNLDILNGYVWDARGPNATFQLSPCNTDLHQHPSKSFVAITDNGETSALGLSSNPVAFTENPLKHETQVTYTGDPCGSDTAKAIVYYKCGLTLGSPEYLDQYSCATYFEWVTSAACTKDAEASETKCYLHDTQGRKYDLSPLIKQYGAHTVQTKNGDHILINICRDITPDDASNGCNGSSACIVTNNGIVKLGVPSRDNPLQKTPDDKLHLQYTNPEKPALCENNPKTDITFICKRRAGFTENKLPTLLLSDATTCQYSIVWETEYACSEDYISVTDGKCGFSLETHDINLDLSSLNVDGRISVVGANTDGSKNYTYFLNVCGDIGQMKCGQKHVTGASACQEDPESGNTYILGMSNKQRIRYADGSVQLIYKGGDYCHGSELHRSTIINFHCGHDAGVGSPVFSGKDGCDNGAYIFDWTTSATCLDTGASTTLCEVTQGDSTFDLSPLNTGHNVEVLMDDSSWGSLFMSVCGNIIQEGMASACPSGAAICLIDSTGTAVNYGKFTQAPQFKGGKLQIVYNNGNECNKGQHSLTSVLFKCSPGVMDSSPRLKYRTEDSCELLIEWDTAAACELRELTGSDCKIHDSVAGLNFDLSMLKSENYLVHNNISGHDYYINVCDAVEGSPCDFKTAVCQVDTSSKQTHDCGQPSSNLNYYNGIINITYGNGELYHNPAVPRKTQIAFLCNEDSGVGQPEFLTESDHTYSFRWSTAYACPLRSVPCAVVNGTNQYDLSRLTKINGEVNWFATEQSGSIRKTYYINVCGPVNSVDNIDCEPFAAVCGTQFAGAKEEMRLPNLGQAVSGPVVISDTHLLLNYTGGSECTLADGSKSKYYTEVHLHCNPGFSEDSGPEFETNINNCAYSLRWDTPLACPLVIEEGNSSWPCTLKDPTSGHVVNLNPLGRKTDIYTVQGPAGSSNFSLNICGPVNTCAPAYSANQAAACHDGHSIGDLNTNIERSPEGMVTMTYWGKNEDQTKTIVEFPCNASIPLGTPKFNRLDESTYYFLFETSLTCEPRPLECRAFDVAGGEYDLTPLKKKNWLVLDTRPEHSDLKYYISICGPLTSIPGVRCSSGAVAGCQVNSDGTFYSLGYSKSEPVATAPKTLTLNYRGGDICHKGKPNENFRSVRLILECSTIEHDPVFIDETSECEYIINWKTVSACPLRTNLGSNCIVEDPLLHHSFDLSALTNAGTADYQVTSGNDEFYINVCGDIRQQNGACGSGVGACVKSAGNSVAIGNANQNLSYFDGTLRLEYVDPKIDCGGDKHRTTTLMFKCDHKKTGHEGPVLSAVDDDRCSFFFDWWTSLACLPFQLQECSVRDSKGHYYDFSTLTRTQSNYRLTSDTDDIMFVINVCTTLVHEPDALCPPNTAACKVNRKATDPAERYISIGELGSHMLQIINDRPVLTYENGHECNGGQKSRAIITLSCAPHVYETRPTFDFAEGCDYYFNWDTPAACALNKTSDDGCTVQNPVTGRVFDLSSYQKESGYTVQDEQNHSIVFNVCGQVKNSPCETDSIASCQFETDNPSKNWSAGTPNSMLTYVDGVVTLQYTGGQVCKTNNQSRTTILSFECGVDVEGQGHPMRVKETEHCTYLILWPTSDLCEEQVSCSVLNKDGNLVDLSLLNSASGHHIASSTMMDWEYYINICGEIHGVTGCAAQSSSCRAKSGQPAEDLGHFTSAPQLDEATGEISLLMEGGKTCDGDKKWKTLIRFSCRQGSDMGVPIFENVDASKCEYIFTWQTNVVCSEKSAPVVEKDCRYVDPTTKAVYDFSNLHDETHEVSSGQGIYRVTACGALSDPPSGCENSAVCLSPADDPNHGKAFGYSAQPKFISEGRDIKMMYEEGAVCDGTKKSAAYFIFACAAEANDPYLFSEEACVALFKWKTPLACPPVVKEYWMNLCRGVNNGPAGCHHNSIVCQQNGDKVHSLGVVNTQKMTWDDSKSAVVLEYYQGDASTCTSSIPASITISMLCGNDLGQPVLTNKDESRCHFSFEWKTFSACYEKRIRLSEKDWKVHDPQTNGYFDLNLLDLKQTYRVKGDDFSYILHLDSADSAFPCPAGTAVCQVSASEPGRSTILAKSSTRKFFFLDETLQLEYDSQSPCNPASSSGERAKSVINFHCVEGSTDLGEPSFVDRSEDCLYTFDWYTPVTCMSYNSRGVDDTGASSPSSKTVAVVVSCFLGMIIVAILAIVFHKAERRKRLVNRIRVAFARRSTRTFRYSQLNALDENEDENTLLGGAVESNTEYGLNRHGDVQDFHDDSDEDMLL</sequence>
<feature type="domain" description="MRH" evidence="9">
    <location>
        <begin position="1904"/>
        <end position="2031"/>
    </location>
</feature>
<dbReference type="Pfam" id="PF00878">
    <property type="entry name" value="CIMR"/>
    <property type="match status" value="13"/>
</dbReference>
<keyword evidence="5 8" id="KW-1133">Transmembrane helix</keyword>
<dbReference type="EMBL" id="AMQN01013255">
    <property type="status" value="NOT_ANNOTATED_CDS"/>
    <property type="molecule type" value="Genomic_DNA"/>
</dbReference>
<dbReference type="STRING" id="283909.R7TM15"/>
<feature type="domain" description="MRH" evidence="9">
    <location>
        <begin position="1052"/>
        <end position="1196"/>
    </location>
</feature>
<dbReference type="PROSITE" id="PS51914">
    <property type="entry name" value="MRH"/>
    <property type="match status" value="14"/>
</dbReference>
<dbReference type="Proteomes" id="UP000014760">
    <property type="component" value="Unassembled WGS sequence"/>
</dbReference>
<feature type="domain" description="MRH" evidence="9">
    <location>
        <begin position="1496"/>
        <end position="1636"/>
    </location>
</feature>
<evidence type="ECO:0000256" key="2">
    <source>
        <dbReference type="ARBA" id="ARBA00022448"/>
    </source>
</evidence>
<keyword evidence="7" id="KW-1015">Disulfide bond</keyword>
<evidence type="ECO:0000313" key="12">
    <source>
        <dbReference type="Proteomes" id="UP000014760"/>
    </source>
</evidence>
<dbReference type="InterPro" id="IPR000479">
    <property type="entry name" value="CIMR_rpt"/>
</dbReference>
<feature type="domain" description="MRH" evidence="9">
    <location>
        <begin position="918"/>
        <end position="1049"/>
    </location>
</feature>
<feature type="domain" description="MRH" evidence="9">
    <location>
        <begin position="471"/>
        <end position="611"/>
    </location>
</feature>
<dbReference type="GO" id="GO:0005802">
    <property type="term" value="C:trans-Golgi network"/>
    <property type="evidence" value="ECO:0007669"/>
    <property type="project" value="TreeGrafter"/>
</dbReference>
<evidence type="ECO:0000256" key="3">
    <source>
        <dbReference type="ARBA" id="ARBA00022692"/>
    </source>
</evidence>
<feature type="domain" description="MRH" evidence="9">
    <location>
        <begin position="163"/>
        <end position="308"/>
    </location>
</feature>
<dbReference type="OrthoDB" id="4504960at2759"/>
<dbReference type="GO" id="GO:0007041">
    <property type="term" value="P:lysosomal transport"/>
    <property type="evidence" value="ECO:0007669"/>
    <property type="project" value="InterPro"/>
</dbReference>
<accession>R7TM15</accession>
<dbReference type="OMA" id="FITYQSS"/>
<dbReference type="GO" id="GO:0005537">
    <property type="term" value="F:D-mannose binding"/>
    <property type="evidence" value="ECO:0007669"/>
    <property type="project" value="InterPro"/>
</dbReference>
<feature type="domain" description="MRH" evidence="9">
    <location>
        <begin position="41"/>
        <end position="156"/>
    </location>
</feature>
<evidence type="ECO:0000256" key="5">
    <source>
        <dbReference type="ARBA" id="ARBA00022989"/>
    </source>
</evidence>
<dbReference type="GO" id="GO:0038023">
    <property type="term" value="F:signaling receptor activity"/>
    <property type="evidence" value="ECO:0007669"/>
    <property type="project" value="InterPro"/>
</dbReference>
<feature type="domain" description="MRH" evidence="9">
    <location>
        <begin position="2039"/>
        <end position="2181"/>
    </location>
</feature>
<proteinExistence type="predicted"/>
<feature type="domain" description="MRH" evidence="9">
    <location>
        <begin position="756"/>
        <end position="909"/>
    </location>
</feature>
<dbReference type="EnsemblMetazoa" id="CapteT221724">
    <property type="protein sequence ID" value="CapteP221724"/>
    <property type="gene ID" value="CapteG221724"/>
</dbReference>
<dbReference type="SUPFAM" id="SSF50911">
    <property type="entry name" value="Mannose 6-phosphate receptor domain"/>
    <property type="match status" value="15"/>
</dbReference>
<dbReference type="GO" id="GO:0005520">
    <property type="term" value="F:insulin-like growth factor binding"/>
    <property type="evidence" value="ECO:0007669"/>
    <property type="project" value="TreeGrafter"/>
</dbReference>
<keyword evidence="3 8" id="KW-0812">Transmembrane</keyword>
<reference evidence="12" key="1">
    <citation type="submission" date="2012-12" db="EMBL/GenBank/DDBJ databases">
        <authorList>
            <person name="Hellsten U."/>
            <person name="Grimwood J."/>
            <person name="Chapman J.A."/>
            <person name="Shapiro H."/>
            <person name="Aerts A."/>
            <person name="Otillar R.P."/>
            <person name="Terry A.Y."/>
            <person name="Boore J.L."/>
            <person name="Simakov O."/>
            <person name="Marletaz F."/>
            <person name="Cho S.-J."/>
            <person name="Edsinger-Gonzales E."/>
            <person name="Havlak P."/>
            <person name="Kuo D.-H."/>
            <person name="Larsson T."/>
            <person name="Lv J."/>
            <person name="Arendt D."/>
            <person name="Savage R."/>
            <person name="Osoegawa K."/>
            <person name="de Jong P."/>
            <person name="Lindberg D.R."/>
            <person name="Seaver E.C."/>
            <person name="Weisblat D.A."/>
            <person name="Putnam N.H."/>
            <person name="Grigoriev I.V."/>
            <person name="Rokhsar D.S."/>
        </authorList>
    </citation>
    <scope>NUCLEOTIDE SEQUENCE</scope>
    <source>
        <strain evidence="12">I ESC-2004</strain>
    </source>
</reference>
<evidence type="ECO:0000313" key="11">
    <source>
        <dbReference type="EnsemblMetazoa" id="CapteP221724"/>
    </source>
</evidence>
<feature type="domain" description="MRH" evidence="9">
    <location>
        <begin position="1638"/>
        <end position="1778"/>
    </location>
</feature>
<dbReference type="FunFam" id="2.70.130.10:FF:000016">
    <property type="entry name" value="Insulin-like growth factor 2 receptor"/>
    <property type="match status" value="2"/>
</dbReference>
<evidence type="ECO:0000256" key="6">
    <source>
        <dbReference type="ARBA" id="ARBA00023136"/>
    </source>
</evidence>
<evidence type="ECO:0000259" key="9">
    <source>
        <dbReference type="PROSITE" id="PS51914"/>
    </source>
</evidence>
<keyword evidence="2" id="KW-0813">Transport</keyword>
<feature type="transmembrane region" description="Helical" evidence="8">
    <location>
        <begin position="2200"/>
        <end position="2220"/>
    </location>
</feature>
<name>R7TM15_CAPTE</name>
<dbReference type="SMART" id="SM01404">
    <property type="entry name" value="CIMR"/>
    <property type="match status" value="14"/>
</dbReference>
<dbReference type="PANTHER" id="PTHR15071:SF17">
    <property type="entry name" value="CATION-INDEPENDENT MANNOSE-6-PHOSPHATE RECEPTOR"/>
    <property type="match status" value="1"/>
</dbReference>
<organism evidence="10">
    <name type="scientific">Capitella teleta</name>
    <name type="common">Polychaete worm</name>
    <dbReference type="NCBI Taxonomy" id="283909"/>
    <lineage>
        <taxon>Eukaryota</taxon>
        <taxon>Metazoa</taxon>
        <taxon>Spiralia</taxon>
        <taxon>Lophotrochozoa</taxon>
        <taxon>Annelida</taxon>
        <taxon>Polychaeta</taxon>
        <taxon>Sedentaria</taxon>
        <taxon>Scolecida</taxon>
        <taxon>Capitellidae</taxon>
        <taxon>Capitella</taxon>
    </lineage>
</organism>
<feature type="domain" description="MRH" evidence="9">
    <location>
        <begin position="617"/>
        <end position="753"/>
    </location>
</feature>
<evidence type="ECO:0000313" key="10">
    <source>
        <dbReference type="EMBL" id="ELT92601.1"/>
    </source>
</evidence>
<dbReference type="InterPro" id="IPR044865">
    <property type="entry name" value="MRH_dom"/>
</dbReference>
<keyword evidence="12" id="KW-1185">Reference proteome</keyword>
<dbReference type="EMBL" id="KB310073">
    <property type="protein sequence ID" value="ELT92601.1"/>
    <property type="molecule type" value="Genomic_DNA"/>
</dbReference>
<comment type="subcellular location">
    <subcellularLocation>
        <location evidence="1">Endomembrane system</location>
    </subcellularLocation>
</comment>
<feature type="domain" description="MRH" evidence="9">
    <location>
        <begin position="1202"/>
        <end position="1342"/>
    </location>
</feature>
<keyword evidence="6 8" id="KW-0472">Membrane</keyword>
<dbReference type="Gene3D" id="2.70.130.10">
    <property type="entry name" value="Mannose-6-phosphate receptor binding domain"/>
    <property type="match status" value="15"/>
</dbReference>
<dbReference type="InterPro" id="IPR009011">
    <property type="entry name" value="Man6P_isomerase_rcpt-bd_dom_sf"/>
</dbReference>
<gene>
    <name evidence="10" type="ORF">CAPTEDRAFT_221724</name>
</gene>
<dbReference type="PANTHER" id="PTHR15071">
    <property type="entry name" value="MANNOSE-6-PHOSPHATE RECEPTOR FAMILY MEMBER"/>
    <property type="match status" value="1"/>
</dbReference>
<feature type="domain" description="MRH" evidence="9">
    <location>
        <begin position="316"/>
        <end position="465"/>
    </location>
</feature>
<dbReference type="HOGENOM" id="CLU_001182_0_0_1"/>
<keyword evidence="4" id="KW-0732">Signal</keyword>
<dbReference type="GO" id="GO:0005886">
    <property type="term" value="C:plasma membrane"/>
    <property type="evidence" value="ECO:0007669"/>
    <property type="project" value="TreeGrafter"/>
</dbReference>
<reference evidence="10 12" key="2">
    <citation type="journal article" date="2013" name="Nature">
        <title>Insights into bilaterian evolution from three spiralian genomes.</title>
        <authorList>
            <person name="Simakov O."/>
            <person name="Marletaz F."/>
            <person name="Cho S.J."/>
            <person name="Edsinger-Gonzales E."/>
            <person name="Havlak P."/>
            <person name="Hellsten U."/>
            <person name="Kuo D.H."/>
            <person name="Larsson T."/>
            <person name="Lv J."/>
            <person name="Arendt D."/>
            <person name="Savage R."/>
            <person name="Osoegawa K."/>
            <person name="de Jong P."/>
            <person name="Grimwood J."/>
            <person name="Chapman J.A."/>
            <person name="Shapiro H."/>
            <person name="Aerts A."/>
            <person name="Otillar R.P."/>
            <person name="Terry A.Y."/>
            <person name="Boore J.L."/>
            <person name="Grigoriev I.V."/>
            <person name="Lindberg D.R."/>
            <person name="Seaver E.C."/>
            <person name="Weisblat D.A."/>
            <person name="Putnam N.H."/>
            <person name="Rokhsar D.S."/>
        </authorList>
    </citation>
    <scope>NUCLEOTIDE SEQUENCE</scope>
    <source>
        <strain evidence="10 12">I ESC-2004</strain>
    </source>
</reference>
<reference evidence="11" key="3">
    <citation type="submission" date="2015-06" db="UniProtKB">
        <authorList>
            <consortium name="EnsemblMetazoa"/>
        </authorList>
    </citation>
    <scope>IDENTIFICATION</scope>
</reference>
<dbReference type="GO" id="GO:0005770">
    <property type="term" value="C:late endosome"/>
    <property type="evidence" value="ECO:0007669"/>
    <property type="project" value="TreeGrafter"/>
</dbReference>